<sequence length="126" mass="13384">MAGGIAAAGVPRWISWWFRGAAIFGLVALLPQYLLPQPAGAELVAYGFIGTAAAFQLVFWVIAGDPVRYRPLMLPAVAEKLAFGVPALLLFASGKVPAPVLLFGAIDLLLGLGFFLAWRAIPIHRA</sequence>
<name>A0ABY2QJT7_9SPHN</name>
<evidence type="ECO:0000313" key="2">
    <source>
        <dbReference type="EMBL" id="THG41048.1"/>
    </source>
</evidence>
<dbReference type="RefSeq" id="WP_136451008.1">
    <property type="nucleotide sequence ID" value="NZ_SSTI01000003.1"/>
</dbReference>
<keyword evidence="1" id="KW-1133">Transmembrane helix</keyword>
<dbReference type="Proteomes" id="UP000308038">
    <property type="component" value="Unassembled WGS sequence"/>
</dbReference>
<keyword evidence="1" id="KW-0472">Membrane</keyword>
<keyword evidence="1" id="KW-0812">Transmembrane</keyword>
<protein>
    <submittedName>
        <fullName evidence="2">Uncharacterized protein</fullName>
    </submittedName>
</protein>
<evidence type="ECO:0000256" key="1">
    <source>
        <dbReference type="SAM" id="Phobius"/>
    </source>
</evidence>
<feature type="transmembrane region" description="Helical" evidence="1">
    <location>
        <begin position="43"/>
        <end position="63"/>
    </location>
</feature>
<gene>
    <name evidence="2" type="ORF">E5988_05600</name>
</gene>
<dbReference type="EMBL" id="SSTI01000003">
    <property type="protein sequence ID" value="THG41048.1"/>
    <property type="molecule type" value="Genomic_DNA"/>
</dbReference>
<proteinExistence type="predicted"/>
<evidence type="ECO:0000313" key="3">
    <source>
        <dbReference type="Proteomes" id="UP000308038"/>
    </source>
</evidence>
<organism evidence="2 3">
    <name type="scientific">Sphingomonas olei</name>
    <dbReference type="NCBI Taxonomy" id="1886787"/>
    <lineage>
        <taxon>Bacteria</taxon>
        <taxon>Pseudomonadati</taxon>
        <taxon>Pseudomonadota</taxon>
        <taxon>Alphaproteobacteria</taxon>
        <taxon>Sphingomonadales</taxon>
        <taxon>Sphingomonadaceae</taxon>
        <taxon>Sphingomonas</taxon>
    </lineage>
</organism>
<accession>A0ABY2QJT7</accession>
<keyword evidence="3" id="KW-1185">Reference proteome</keyword>
<feature type="transmembrane region" description="Helical" evidence="1">
    <location>
        <begin position="98"/>
        <end position="118"/>
    </location>
</feature>
<feature type="transmembrane region" description="Helical" evidence="1">
    <location>
        <begin position="16"/>
        <end position="36"/>
    </location>
</feature>
<comment type="caution">
    <text evidence="2">The sequence shown here is derived from an EMBL/GenBank/DDBJ whole genome shotgun (WGS) entry which is preliminary data.</text>
</comment>
<reference evidence="2 3" key="1">
    <citation type="submission" date="2019-04" db="EMBL/GenBank/DDBJ databases">
        <title>Microbes associate with the intestines of laboratory mice.</title>
        <authorList>
            <person name="Navarre W."/>
            <person name="Wong E."/>
            <person name="Huang K.C."/>
            <person name="Tropini C."/>
            <person name="Ng K."/>
            <person name="Yu B."/>
        </authorList>
    </citation>
    <scope>NUCLEOTIDE SEQUENCE [LARGE SCALE GENOMIC DNA]</scope>
    <source>
        <strain evidence="2 3">NM83_B4-11</strain>
    </source>
</reference>